<evidence type="ECO:0000256" key="1">
    <source>
        <dbReference type="SAM" id="MobiDB-lite"/>
    </source>
</evidence>
<proteinExistence type="predicted"/>
<evidence type="ECO:0008006" key="4">
    <source>
        <dbReference type="Google" id="ProtNLM"/>
    </source>
</evidence>
<evidence type="ECO:0000313" key="2">
    <source>
        <dbReference type="EMBL" id="GAA3386314.1"/>
    </source>
</evidence>
<comment type="caution">
    <text evidence="2">The sequence shown here is derived from an EMBL/GenBank/DDBJ whole genome shotgun (WGS) entry which is preliminary data.</text>
</comment>
<feature type="region of interest" description="Disordered" evidence="1">
    <location>
        <begin position="404"/>
        <end position="426"/>
    </location>
</feature>
<dbReference type="EMBL" id="BAAAYN010000015">
    <property type="protein sequence ID" value="GAA3386314.1"/>
    <property type="molecule type" value="Genomic_DNA"/>
</dbReference>
<reference evidence="3" key="1">
    <citation type="journal article" date="2019" name="Int. J. Syst. Evol. Microbiol.">
        <title>The Global Catalogue of Microorganisms (GCM) 10K type strain sequencing project: providing services to taxonomists for standard genome sequencing and annotation.</title>
        <authorList>
            <consortium name="The Broad Institute Genomics Platform"/>
            <consortium name="The Broad Institute Genome Sequencing Center for Infectious Disease"/>
            <person name="Wu L."/>
            <person name="Ma J."/>
        </authorList>
    </citation>
    <scope>NUCLEOTIDE SEQUENCE [LARGE SCALE GENOMIC DNA]</scope>
    <source>
        <strain evidence="3">JCM 9458</strain>
    </source>
</reference>
<sequence length="426" mass="46395">MTTTNTGSADPERTRTRGSAERRTPRRGVERSDQDRQDYTALLEKLQTAFDERLARLATEPTQWVEFLEQAAVFGARYTLTNQMLLLAQAEERGVTPRYFLPFGNKAGTSGWKAHGRRVRRGQTAFKFWAPIRRRPTEEQAAKWEAAGRRVAREPSGRPAVQIVGFTLTSTFELSQTDGEPFDPPTVLRRRRVKQRIGGGPQLLTGDDPTGAHGDLVALITAAGYTVTPQAPSTGDLGDANGVTVHRRDERTVQVRDDVDPAQRTKTTTHELAHIRCGHLDHAQPGQSLHRGRQETEAESVAHIVLAALGLDTSAFSDAYVLDWAGGDLNLVRDCAETVLTVAKQILRDLTPDLADTDETDLDGSEREEGGSVVEAATVETSSMDGDDPAPALAVETAAAERHRADALGGDVRAGLPLTGPERQVT</sequence>
<protein>
    <recommendedName>
        <fullName evidence="4">ImmA/IrrE family metallo-endopeptidase</fullName>
    </recommendedName>
</protein>
<accession>A0ABP6SVS9</accession>
<feature type="region of interest" description="Disordered" evidence="1">
    <location>
        <begin position="1"/>
        <end position="36"/>
    </location>
</feature>
<gene>
    <name evidence="2" type="ORF">GCM10020369_23150</name>
</gene>
<organism evidence="2 3">
    <name type="scientific">Cryptosporangium minutisporangium</name>
    <dbReference type="NCBI Taxonomy" id="113569"/>
    <lineage>
        <taxon>Bacteria</taxon>
        <taxon>Bacillati</taxon>
        <taxon>Actinomycetota</taxon>
        <taxon>Actinomycetes</taxon>
        <taxon>Cryptosporangiales</taxon>
        <taxon>Cryptosporangiaceae</taxon>
        <taxon>Cryptosporangium</taxon>
    </lineage>
</organism>
<name>A0ABP6SVS9_9ACTN</name>
<dbReference type="RefSeq" id="WP_345728046.1">
    <property type="nucleotide sequence ID" value="NZ_BAAAYN010000015.1"/>
</dbReference>
<dbReference type="Proteomes" id="UP001501676">
    <property type="component" value="Unassembled WGS sequence"/>
</dbReference>
<feature type="compositionally biased region" description="Basic and acidic residues" evidence="1">
    <location>
        <begin position="10"/>
        <end position="36"/>
    </location>
</feature>
<evidence type="ECO:0000313" key="3">
    <source>
        <dbReference type="Proteomes" id="UP001501676"/>
    </source>
</evidence>
<keyword evidence="3" id="KW-1185">Reference proteome</keyword>